<evidence type="ECO:0000256" key="8">
    <source>
        <dbReference type="RuleBase" id="RU000563"/>
    </source>
</evidence>
<comment type="similarity">
    <text evidence="1 7 8">Belongs to the bacterial ribosomal protein bL21 family.</text>
</comment>
<evidence type="ECO:0000256" key="5">
    <source>
        <dbReference type="ARBA" id="ARBA00022980"/>
    </source>
</evidence>
<keyword evidence="2 9" id="KW-0934">Plastid</keyword>
<gene>
    <name evidence="7 9" type="primary">rpl21</name>
</gene>
<dbReference type="RefSeq" id="YP_009399029.1">
    <property type="nucleotide sequence ID" value="NC_035295.1"/>
</dbReference>
<keyword evidence="9" id="KW-0150">Chloroplast</keyword>
<dbReference type="GO" id="GO:0006412">
    <property type="term" value="P:translation"/>
    <property type="evidence" value="ECO:0007669"/>
    <property type="project" value="UniProtKB-UniRule"/>
</dbReference>
<evidence type="ECO:0000256" key="7">
    <source>
        <dbReference type="HAMAP-Rule" id="MF_01363"/>
    </source>
</evidence>
<dbReference type="GO" id="GO:0019843">
    <property type="term" value="F:rRNA binding"/>
    <property type="evidence" value="ECO:0007669"/>
    <property type="project" value="UniProtKB-UniRule"/>
</dbReference>
<organism evidence="9">
    <name type="scientific">Taenioma perpusillum</name>
    <dbReference type="NCBI Taxonomy" id="210852"/>
    <lineage>
        <taxon>Eukaryota</taxon>
        <taxon>Rhodophyta</taxon>
        <taxon>Florideophyceae</taxon>
        <taxon>Rhodymeniophycidae</taxon>
        <taxon>Ceramiales</taxon>
        <taxon>Delesseriaceae</taxon>
        <taxon>Taenioma</taxon>
    </lineage>
</organism>
<dbReference type="PANTHER" id="PTHR21349:SF7">
    <property type="entry name" value="LARGE RIBOSOMAL SUBUNIT PROTEIN BL21C"/>
    <property type="match status" value="1"/>
</dbReference>
<accession>A0A1Z1MR45</accession>
<dbReference type="AlphaFoldDB" id="A0A1Z1MR45"/>
<dbReference type="PROSITE" id="PS01169">
    <property type="entry name" value="RIBOSOMAL_L21"/>
    <property type="match status" value="1"/>
</dbReference>
<dbReference type="HAMAP" id="MF_01363">
    <property type="entry name" value="Ribosomal_bL21"/>
    <property type="match status" value="1"/>
</dbReference>
<evidence type="ECO:0000256" key="4">
    <source>
        <dbReference type="ARBA" id="ARBA00022884"/>
    </source>
</evidence>
<dbReference type="InterPro" id="IPR018258">
    <property type="entry name" value="Ribosomal_bL21_CS"/>
</dbReference>
<evidence type="ECO:0000256" key="1">
    <source>
        <dbReference type="ARBA" id="ARBA00008563"/>
    </source>
</evidence>
<dbReference type="NCBIfam" id="TIGR00061">
    <property type="entry name" value="L21"/>
    <property type="match status" value="1"/>
</dbReference>
<keyword evidence="6 7" id="KW-0687">Ribonucleoprotein</keyword>
<geneLocation type="chloroplast" evidence="9"/>
<sequence>MTYAIVDVGGKQVWMEIGKFYDINYLLGNPGDKIYLNRVLFLCEGENTFKMGRPCLESNLVKTRILTHLKGRKLIIFKMKPKKNTRCKQGHRQLLTRLLVEEIV</sequence>
<comment type="function">
    <text evidence="7 8">This protein binds to 23S rRNA.</text>
</comment>
<name>A0A1Z1MR45_9FLOR</name>
<dbReference type="Pfam" id="PF00829">
    <property type="entry name" value="Ribosomal_L21p"/>
    <property type="match status" value="1"/>
</dbReference>
<dbReference type="InterPro" id="IPR036164">
    <property type="entry name" value="bL21-like_sf"/>
</dbReference>
<keyword evidence="4 7" id="KW-0694">RNA-binding</keyword>
<dbReference type="PANTHER" id="PTHR21349">
    <property type="entry name" value="50S RIBOSOMAL PROTEIN L21"/>
    <property type="match status" value="1"/>
</dbReference>
<dbReference type="SUPFAM" id="SSF141091">
    <property type="entry name" value="L21p-like"/>
    <property type="match status" value="1"/>
</dbReference>
<keyword evidence="3 7" id="KW-0699">rRNA-binding</keyword>
<dbReference type="EMBL" id="MF101452">
    <property type="protein sequence ID" value="ARW68426.1"/>
    <property type="molecule type" value="Genomic_DNA"/>
</dbReference>
<comment type="subcellular location">
    <subcellularLocation>
        <location evidence="7">Plastid</location>
        <location evidence="7">Chloroplast</location>
    </subcellularLocation>
</comment>
<dbReference type="InterPro" id="IPR028909">
    <property type="entry name" value="bL21-like"/>
</dbReference>
<evidence type="ECO:0000256" key="3">
    <source>
        <dbReference type="ARBA" id="ARBA00022730"/>
    </source>
</evidence>
<protein>
    <recommendedName>
        <fullName evidence="7">Large ribosomal subunit protein bL21c</fullName>
    </recommendedName>
</protein>
<dbReference type="GO" id="GO:0003735">
    <property type="term" value="F:structural constituent of ribosome"/>
    <property type="evidence" value="ECO:0007669"/>
    <property type="project" value="InterPro"/>
</dbReference>
<dbReference type="InterPro" id="IPR001787">
    <property type="entry name" value="Ribosomal_bL21"/>
</dbReference>
<keyword evidence="5 7" id="KW-0689">Ribosomal protein</keyword>
<dbReference type="GO" id="GO:0009507">
    <property type="term" value="C:chloroplast"/>
    <property type="evidence" value="ECO:0007669"/>
    <property type="project" value="UniProtKB-SubCell"/>
</dbReference>
<dbReference type="GeneID" id="33361657"/>
<evidence type="ECO:0000256" key="2">
    <source>
        <dbReference type="ARBA" id="ARBA00022640"/>
    </source>
</evidence>
<evidence type="ECO:0000256" key="6">
    <source>
        <dbReference type="ARBA" id="ARBA00023274"/>
    </source>
</evidence>
<proteinExistence type="inferred from homology"/>
<evidence type="ECO:0000313" key="9">
    <source>
        <dbReference type="EMBL" id="ARW68426.1"/>
    </source>
</evidence>
<dbReference type="GO" id="GO:0005762">
    <property type="term" value="C:mitochondrial large ribosomal subunit"/>
    <property type="evidence" value="ECO:0007669"/>
    <property type="project" value="TreeGrafter"/>
</dbReference>
<reference evidence="9" key="1">
    <citation type="journal article" date="2017" name="J. Phycol.">
        <title>Analysis of chloroplast genomes and a supermatrix inform reclassification of the Rhodomelaceae (Rhodophyta).</title>
        <authorList>
            <person name="Diaz-Tapia P."/>
            <person name="Maggs C.A."/>
            <person name="West J.A."/>
            <person name="Verbruggen H."/>
        </authorList>
    </citation>
    <scope>NUCLEOTIDE SEQUENCE</scope>
    <source>
        <strain evidence="9">PD1676</strain>
    </source>
</reference>
<comment type="subunit">
    <text evidence="7 8">Part of the 50S ribosomal subunit.</text>
</comment>